<dbReference type="AlphaFoldDB" id="A0A4V6RGL1"/>
<feature type="compositionally biased region" description="Basic residues" evidence="1">
    <location>
        <begin position="126"/>
        <end position="135"/>
    </location>
</feature>
<gene>
    <name evidence="2" type="ORF">DBV15_03753</name>
</gene>
<evidence type="ECO:0000256" key="1">
    <source>
        <dbReference type="SAM" id="MobiDB-lite"/>
    </source>
</evidence>
<name>A0A4V6RGL1_9HYME</name>
<feature type="compositionally biased region" description="Basic residues" evidence="1">
    <location>
        <begin position="22"/>
        <end position="32"/>
    </location>
</feature>
<feature type="region of interest" description="Disordered" evidence="1">
    <location>
        <begin position="252"/>
        <end position="278"/>
    </location>
</feature>
<keyword evidence="3" id="KW-1185">Reference proteome</keyword>
<feature type="region of interest" description="Disordered" evidence="1">
    <location>
        <begin position="291"/>
        <end position="339"/>
    </location>
</feature>
<dbReference type="EMBL" id="QBLH01001363">
    <property type="protein sequence ID" value="TGZ52194.1"/>
    <property type="molecule type" value="Genomic_DNA"/>
</dbReference>
<evidence type="ECO:0000313" key="3">
    <source>
        <dbReference type="Proteomes" id="UP000310200"/>
    </source>
</evidence>
<organism evidence="2 3">
    <name type="scientific">Temnothorax longispinosus</name>
    <dbReference type="NCBI Taxonomy" id="300112"/>
    <lineage>
        <taxon>Eukaryota</taxon>
        <taxon>Metazoa</taxon>
        <taxon>Ecdysozoa</taxon>
        <taxon>Arthropoda</taxon>
        <taxon>Hexapoda</taxon>
        <taxon>Insecta</taxon>
        <taxon>Pterygota</taxon>
        <taxon>Neoptera</taxon>
        <taxon>Endopterygota</taxon>
        <taxon>Hymenoptera</taxon>
        <taxon>Apocrita</taxon>
        <taxon>Aculeata</taxon>
        <taxon>Formicoidea</taxon>
        <taxon>Formicidae</taxon>
        <taxon>Myrmicinae</taxon>
        <taxon>Temnothorax</taxon>
    </lineage>
</organism>
<feature type="compositionally biased region" description="Basic and acidic residues" evidence="1">
    <location>
        <begin position="298"/>
        <end position="332"/>
    </location>
</feature>
<protein>
    <submittedName>
        <fullName evidence="2">Uncharacterized protein</fullName>
    </submittedName>
</protein>
<sequence length="407" mass="47076">MHTRARSHVSVHATHLYQQYQHRQRKRVKKTKREREREGVRKREKEKERRALPRIAASYSRDNCGLRVPRTCPIRPFGGTPGSEEYYVALRREREGCSATTREEKRGERCNAYGAIRRSARRVSMRRLQLRHARRLPQTLSRERERERERKRERERREKSETSHRHRACCLPLFVGRQRTRNNFSEGTPRPVHVGIELPPAFRYPVSRAWSAIRELPARLVPPPTPPPPPPPHPPLVRRANESRQILIRLDARNAGGGGVPVPRHLNRQETTDVGIPSPLYASLTSEMRFSTSAQDRLGTDNGDRSGSKRKREEERDQKERACEGRGEETQKGRKRRRAGDRWSDFTLGLFSDGRRYETPSRACSNSGIPILRFAEIVTFHPARGFSRKSDEDGVRGRKAVPNPTIG</sequence>
<feature type="region of interest" description="Disordered" evidence="1">
    <location>
        <begin position="126"/>
        <end position="163"/>
    </location>
</feature>
<comment type="caution">
    <text evidence="2">The sequence shown here is derived from an EMBL/GenBank/DDBJ whole genome shotgun (WGS) entry which is preliminary data.</text>
</comment>
<proteinExistence type="predicted"/>
<feature type="compositionally biased region" description="Basic and acidic residues" evidence="1">
    <location>
        <begin position="141"/>
        <end position="163"/>
    </location>
</feature>
<evidence type="ECO:0000313" key="2">
    <source>
        <dbReference type="EMBL" id="TGZ52194.1"/>
    </source>
</evidence>
<feature type="region of interest" description="Disordered" evidence="1">
    <location>
        <begin position="385"/>
        <end position="407"/>
    </location>
</feature>
<feature type="compositionally biased region" description="Basic and acidic residues" evidence="1">
    <location>
        <begin position="33"/>
        <end position="51"/>
    </location>
</feature>
<accession>A0A4V6RGL1</accession>
<feature type="region of interest" description="Disordered" evidence="1">
    <location>
        <begin position="1"/>
        <end position="52"/>
    </location>
</feature>
<dbReference type="Proteomes" id="UP000310200">
    <property type="component" value="Unassembled WGS sequence"/>
</dbReference>
<reference evidence="2 3" key="1">
    <citation type="journal article" date="2019" name="Philos. Trans. R. Soc. Lond., B, Biol. Sci.">
        <title>Ant behaviour and brain gene expression of defending hosts depend on the ecological success of the intruding social parasite.</title>
        <authorList>
            <person name="Kaur R."/>
            <person name="Stoldt M."/>
            <person name="Jongepier E."/>
            <person name="Feldmeyer B."/>
            <person name="Menzel F."/>
            <person name="Bornberg-Bauer E."/>
            <person name="Foitzik S."/>
        </authorList>
    </citation>
    <scope>NUCLEOTIDE SEQUENCE [LARGE SCALE GENOMIC DNA]</scope>
    <source>
        <tissue evidence="2">Whole body</tissue>
    </source>
</reference>